<dbReference type="SUPFAM" id="SSF50494">
    <property type="entry name" value="Trypsin-like serine proteases"/>
    <property type="match status" value="1"/>
</dbReference>
<dbReference type="CDD" id="cd00104">
    <property type="entry name" value="KAZAL_FS"/>
    <property type="match status" value="1"/>
</dbReference>
<dbReference type="FunFam" id="4.10.400.10:FF:000129">
    <property type="entry name" value="Complement factor I"/>
    <property type="match status" value="1"/>
</dbReference>
<evidence type="ECO:0000256" key="13">
    <source>
        <dbReference type="RuleBase" id="RU363034"/>
    </source>
</evidence>
<evidence type="ECO:0000256" key="8">
    <source>
        <dbReference type="ARBA" id="ARBA00022859"/>
    </source>
</evidence>
<dbReference type="Pfam" id="PF21286">
    <property type="entry name" value="CFAI_FIMAC_N"/>
    <property type="match status" value="1"/>
</dbReference>
<dbReference type="InterPro" id="IPR033116">
    <property type="entry name" value="TRYPSIN_SER"/>
</dbReference>
<dbReference type="GeneID" id="114024412"/>
<reference evidence="19" key="1">
    <citation type="submission" date="2018-12" db="EMBL/GenBank/DDBJ databases">
        <authorList>
            <person name="Yazar S."/>
        </authorList>
    </citation>
    <scope>NUCLEOTIDE SEQUENCE [LARGE SCALE GENOMIC DNA]</scope>
</reference>
<dbReference type="InterPro" id="IPR043504">
    <property type="entry name" value="Peptidase_S1_PA_chymotrypsin"/>
</dbReference>
<dbReference type="InterPro" id="IPR002172">
    <property type="entry name" value="LDrepeatLR_classA_rpt"/>
</dbReference>
<dbReference type="GO" id="GO:0016020">
    <property type="term" value="C:membrane"/>
    <property type="evidence" value="ECO:0007669"/>
    <property type="project" value="InterPro"/>
</dbReference>
<dbReference type="CDD" id="cd00190">
    <property type="entry name" value="Tryp_SPc"/>
    <property type="match status" value="1"/>
</dbReference>
<dbReference type="Gene3D" id="3.30.60.30">
    <property type="match status" value="1"/>
</dbReference>
<evidence type="ECO:0000259" key="16">
    <source>
        <dbReference type="PROSITE" id="PS50287"/>
    </source>
</evidence>
<dbReference type="Proteomes" id="UP000314987">
    <property type="component" value="Unassembled WGS sequence"/>
</dbReference>
<dbReference type="OMA" id="YECQQPK"/>
<gene>
    <name evidence="18" type="primary">CFI</name>
</gene>
<dbReference type="AlphaFoldDB" id="A0A4X2KB96"/>
<dbReference type="Ensembl" id="ENSVURT00010007326.1">
    <property type="protein sequence ID" value="ENSVURP00010006480.1"/>
    <property type="gene ID" value="ENSVURG00010005029.1"/>
</dbReference>
<dbReference type="SUPFAM" id="SSF56487">
    <property type="entry name" value="SRCR-like"/>
    <property type="match status" value="1"/>
</dbReference>
<dbReference type="InterPro" id="IPR001314">
    <property type="entry name" value="Peptidase_S1A"/>
</dbReference>
<dbReference type="PRINTS" id="PR00722">
    <property type="entry name" value="CHYMOTRYPSIN"/>
</dbReference>
<dbReference type="InterPro" id="IPR002350">
    <property type="entry name" value="Kazal_dom"/>
</dbReference>
<keyword evidence="3 13" id="KW-0645">Protease</keyword>
<evidence type="ECO:0000259" key="15">
    <source>
        <dbReference type="PROSITE" id="PS50240"/>
    </source>
</evidence>
<keyword evidence="9 12" id="KW-1015">Disulfide bond</keyword>
<dbReference type="Pfam" id="PF00057">
    <property type="entry name" value="Ldl_recept_a"/>
    <property type="match status" value="2"/>
</dbReference>
<dbReference type="InterPro" id="IPR048722">
    <property type="entry name" value="CFAI_FIMAC_N"/>
</dbReference>
<dbReference type="PROSITE" id="PS01209">
    <property type="entry name" value="LDLRA_1"/>
    <property type="match status" value="1"/>
</dbReference>
<dbReference type="CTD" id="3426"/>
<dbReference type="OrthoDB" id="19606at2759"/>
<dbReference type="PROSITE" id="PS51465">
    <property type="entry name" value="KAZAL_2"/>
    <property type="match status" value="1"/>
</dbReference>
<dbReference type="GO" id="GO:0006508">
    <property type="term" value="P:proteolysis"/>
    <property type="evidence" value="ECO:0007669"/>
    <property type="project" value="UniProtKB-KW"/>
</dbReference>
<dbReference type="SMART" id="SM00202">
    <property type="entry name" value="SR"/>
    <property type="match status" value="1"/>
</dbReference>
<feature type="disulfide bond" evidence="11">
    <location>
        <begin position="250"/>
        <end position="265"/>
    </location>
</feature>
<keyword evidence="6 13" id="KW-0378">Hydrolase</keyword>
<dbReference type="GeneTree" id="ENSGT00930000151042"/>
<feature type="disulfide bond" evidence="12">
    <location>
        <begin position="196"/>
        <end position="206"/>
    </location>
</feature>
<keyword evidence="2" id="KW-0964">Secreted</keyword>
<evidence type="ECO:0000259" key="17">
    <source>
        <dbReference type="PROSITE" id="PS51465"/>
    </source>
</evidence>
<dbReference type="Pfam" id="PF00089">
    <property type="entry name" value="Trypsin"/>
    <property type="match status" value="1"/>
</dbReference>
<feature type="domain" description="SRCR" evidence="16">
    <location>
        <begin position="124"/>
        <end position="224"/>
    </location>
</feature>
<evidence type="ECO:0000256" key="3">
    <source>
        <dbReference type="ARBA" id="ARBA00022670"/>
    </source>
</evidence>
<dbReference type="InterPro" id="IPR023415">
    <property type="entry name" value="LDLR_class-A_CS"/>
</dbReference>
<dbReference type="PROSITE" id="PS50287">
    <property type="entry name" value="SRCR_2"/>
    <property type="match status" value="1"/>
</dbReference>
<dbReference type="Gene3D" id="3.10.250.10">
    <property type="entry name" value="SRCR-like domain"/>
    <property type="match status" value="1"/>
</dbReference>
<evidence type="ECO:0000256" key="9">
    <source>
        <dbReference type="ARBA" id="ARBA00023157"/>
    </source>
</evidence>
<reference evidence="18" key="3">
    <citation type="submission" date="2025-09" db="UniProtKB">
        <authorList>
            <consortium name="Ensembl"/>
        </authorList>
    </citation>
    <scope>IDENTIFICATION</scope>
</reference>
<keyword evidence="8" id="KW-0391">Immunity</keyword>
<evidence type="ECO:0000256" key="6">
    <source>
        <dbReference type="ARBA" id="ARBA00022801"/>
    </source>
</evidence>
<evidence type="ECO:0000256" key="11">
    <source>
        <dbReference type="PROSITE-ProRule" id="PRU00124"/>
    </source>
</evidence>
<evidence type="ECO:0000313" key="18">
    <source>
        <dbReference type="Ensembl" id="ENSVURP00010006480.1"/>
    </source>
</evidence>
<dbReference type="PROSITE" id="PS00134">
    <property type="entry name" value="TRYPSIN_HIS"/>
    <property type="match status" value="1"/>
</dbReference>
<feature type="signal peptide" evidence="14">
    <location>
        <begin position="1"/>
        <end position="18"/>
    </location>
</feature>
<evidence type="ECO:0000256" key="5">
    <source>
        <dbReference type="ARBA" id="ARBA00022737"/>
    </source>
</evidence>
<dbReference type="PROSITE" id="PS00135">
    <property type="entry name" value="TRYPSIN_SER"/>
    <property type="match status" value="1"/>
</dbReference>
<dbReference type="PROSITE" id="PS50068">
    <property type="entry name" value="LDLRA_2"/>
    <property type="match status" value="2"/>
</dbReference>
<evidence type="ECO:0000256" key="2">
    <source>
        <dbReference type="ARBA" id="ARBA00022525"/>
    </source>
</evidence>
<dbReference type="SUPFAM" id="SSF100895">
    <property type="entry name" value="Kazal-type serine protease inhibitors"/>
    <property type="match status" value="1"/>
</dbReference>
<evidence type="ECO:0000256" key="7">
    <source>
        <dbReference type="ARBA" id="ARBA00022825"/>
    </source>
</evidence>
<dbReference type="Pfam" id="PF21287">
    <property type="entry name" value="Kazal_CFAI"/>
    <property type="match status" value="1"/>
</dbReference>
<dbReference type="CDD" id="cd00112">
    <property type="entry name" value="LDLa"/>
    <property type="match status" value="2"/>
</dbReference>
<reference evidence="18" key="2">
    <citation type="submission" date="2025-08" db="UniProtKB">
        <authorList>
            <consortium name="Ensembl"/>
        </authorList>
    </citation>
    <scope>IDENTIFICATION</scope>
</reference>
<keyword evidence="19" id="KW-1185">Reference proteome</keyword>
<evidence type="ECO:0000313" key="19">
    <source>
        <dbReference type="Proteomes" id="UP000314987"/>
    </source>
</evidence>
<feature type="chain" id="PRO_5021341838" evidence="14">
    <location>
        <begin position="19"/>
        <end position="612"/>
    </location>
</feature>
<accession>A0A4X2KB96</accession>
<dbReference type="RefSeq" id="XP_027693206.1">
    <property type="nucleotide sequence ID" value="XM_027837405.1"/>
</dbReference>
<comment type="subcellular location">
    <subcellularLocation>
        <location evidence="1">Secreted</location>
    </subcellularLocation>
</comment>
<dbReference type="Gene3D" id="2.40.10.10">
    <property type="entry name" value="Trypsin-like serine proteases"/>
    <property type="match status" value="1"/>
</dbReference>
<dbReference type="FunFam" id="2.40.10.10:FF:000066">
    <property type="entry name" value="Complement factor I"/>
    <property type="match status" value="1"/>
</dbReference>
<keyword evidence="4 14" id="KW-0732">Signal</keyword>
<dbReference type="GO" id="GO:0006956">
    <property type="term" value="P:complement activation"/>
    <property type="evidence" value="ECO:0007669"/>
    <property type="project" value="Ensembl"/>
</dbReference>
<keyword evidence="5" id="KW-0677">Repeat</keyword>
<dbReference type="InterPro" id="IPR036772">
    <property type="entry name" value="SRCR-like_dom_sf"/>
</dbReference>
<dbReference type="GO" id="GO:0004252">
    <property type="term" value="F:serine-type endopeptidase activity"/>
    <property type="evidence" value="ECO:0007669"/>
    <property type="project" value="InterPro"/>
</dbReference>
<evidence type="ECO:0000256" key="10">
    <source>
        <dbReference type="ARBA" id="ARBA00023180"/>
    </source>
</evidence>
<dbReference type="SMART" id="SM00192">
    <property type="entry name" value="LDLa"/>
    <property type="match status" value="2"/>
</dbReference>
<dbReference type="GO" id="GO:0005576">
    <property type="term" value="C:extracellular region"/>
    <property type="evidence" value="ECO:0007669"/>
    <property type="project" value="UniProtKB-SubCell"/>
</dbReference>
<dbReference type="PROSITE" id="PS50240">
    <property type="entry name" value="TRYPSIN_DOM"/>
    <property type="match status" value="1"/>
</dbReference>
<proteinExistence type="predicted"/>
<organism evidence="18 19">
    <name type="scientific">Vombatus ursinus</name>
    <name type="common">Common wombat</name>
    <dbReference type="NCBI Taxonomy" id="29139"/>
    <lineage>
        <taxon>Eukaryota</taxon>
        <taxon>Metazoa</taxon>
        <taxon>Chordata</taxon>
        <taxon>Craniata</taxon>
        <taxon>Vertebrata</taxon>
        <taxon>Euteleostomi</taxon>
        <taxon>Mammalia</taxon>
        <taxon>Metatheria</taxon>
        <taxon>Diprotodontia</taxon>
        <taxon>Vombatidae</taxon>
        <taxon>Vombatus</taxon>
    </lineage>
</organism>
<feature type="disulfide bond" evidence="11">
    <location>
        <begin position="287"/>
        <end position="302"/>
    </location>
</feature>
<feature type="domain" description="Kazal-like" evidence="17">
    <location>
        <begin position="70"/>
        <end position="118"/>
    </location>
</feature>
<feature type="disulfide bond" evidence="11">
    <location>
        <begin position="268"/>
        <end position="280"/>
    </location>
</feature>
<evidence type="ECO:0000256" key="12">
    <source>
        <dbReference type="PROSITE-ProRule" id="PRU00196"/>
    </source>
</evidence>
<evidence type="ECO:0000256" key="14">
    <source>
        <dbReference type="SAM" id="SignalP"/>
    </source>
</evidence>
<feature type="disulfide bond" evidence="11">
    <location>
        <begin position="275"/>
        <end position="293"/>
    </location>
</feature>
<dbReference type="InterPro" id="IPR003884">
    <property type="entry name" value="FacI_MAC"/>
</dbReference>
<dbReference type="SMART" id="SM00057">
    <property type="entry name" value="FIMAC"/>
    <property type="match status" value="1"/>
</dbReference>
<dbReference type="InterPro" id="IPR036058">
    <property type="entry name" value="Kazal_dom_sf"/>
</dbReference>
<name>A0A4X2KB96_VOMUR</name>
<evidence type="ECO:0000256" key="4">
    <source>
        <dbReference type="ARBA" id="ARBA00022729"/>
    </source>
</evidence>
<feature type="domain" description="Peptidase S1" evidence="15">
    <location>
        <begin position="370"/>
        <end position="603"/>
    </location>
</feature>
<dbReference type="InterPro" id="IPR036055">
    <property type="entry name" value="LDL_receptor-like_sf"/>
</dbReference>
<protein>
    <submittedName>
        <fullName evidence="18">Complement factor I</fullName>
    </submittedName>
</protein>
<dbReference type="InterPro" id="IPR048719">
    <property type="entry name" value="CFAI_KAZAL"/>
</dbReference>
<keyword evidence="10" id="KW-0325">Glycoprotein</keyword>
<evidence type="ECO:0000256" key="1">
    <source>
        <dbReference type="ARBA" id="ARBA00004613"/>
    </source>
</evidence>
<dbReference type="SUPFAM" id="SSF57424">
    <property type="entry name" value="LDL receptor-like module"/>
    <property type="match status" value="2"/>
</dbReference>
<feature type="disulfide bond" evidence="12">
    <location>
        <begin position="162"/>
        <end position="223"/>
    </location>
</feature>
<dbReference type="Pfam" id="PF00530">
    <property type="entry name" value="SRCR"/>
    <property type="match status" value="1"/>
</dbReference>
<dbReference type="InterPro" id="IPR009003">
    <property type="entry name" value="Peptidase_S1_PA"/>
</dbReference>
<dbReference type="InterPro" id="IPR001254">
    <property type="entry name" value="Trypsin_dom"/>
</dbReference>
<sequence>MKLVHCLLLLLCVGLCFCKVFQKPGSRFLSLSLVQEDLLDKKCLKEKYTRQSCEKVFCHPWEKCIEGKCHCKLPYQCPKAVRPVCSNTGKTYNNYCQLKSHECLYPKTKFFLNGTCHSQGRFDLSLKYGETESEGLVEVKLGDTTTFICKKNWSITEANVACLYRGFKEGAVDYRKTFNVPDDDDVEITDCLQASCKGLETTLAECVLTKRKANSKDLAGVVCHTQEADLLDENSFQCVNGKYIPLEKTCDGSNDCGDQSDELCCKGCRSGGFFCKSGICIPKKYQCNGELDCLTGDDEVNCEGLEHSEVQVLTHSEVQGPGRSEDEVQEQAEILTANMDEDRKLFKSLLPKISCGVRNNTHTHVRRKRIVGGQIATEGEFPWQVTIKEGTKIHCGGIYIGGCWVLTAAHCVRKSAAHRYQIWTGLLDWIKVNEGVGVQRVNRVIIHENYNGSTYQNDIALIEMQKYQTKATCELVNTLPACVPWSSYLFSPGDKCFVSGFGRNEEKKNIFKLKWGEVQLIDDCSKYYSNRFFEKQMICAGTDDGSIDACKGDSGGPLVCMDFNNVSYVWGIVSWGDSCGKPEFPGVYTKVSHYFEWISYHVGRSFISQYNV</sequence>
<keyword evidence="7 13" id="KW-0720">Serine protease</keyword>
<dbReference type="InterPro" id="IPR018114">
    <property type="entry name" value="TRYPSIN_HIS"/>
</dbReference>
<dbReference type="RefSeq" id="XP_027693205.1">
    <property type="nucleotide sequence ID" value="XM_027837404.1"/>
</dbReference>
<dbReference type="InterPro" id="IPR001190">
    <property type="entry name" value="SRCR"/>
</dbReference>
<dbReference type="SMART" id="SM00020">
    <property type="entry name" value="Tryp_SPc"/>
    <property type="match status" value="1"/>
</dbReference>
<dbReference type="STRING" id="29139.ENSVURP00010006480"/>
<feature type="disulfide bond" evidence="11">
    <location>
        <begin position="238"/>
        <end position="256"/>
    </location>
</feature>
<dbReference type="PANTHER" id="PTHR24252:SF11">
    <property type="entry name" value="ATRIAL NATRIURETIC PEPTIDE-CONVERTING ENZYME ISOFORM X1"/>
    <property type="match status" value="1"/>
</dbReference>
<dbReference type="PANTHER" id="PTHR24252">
    <property type="entry name" value="ACROSIN-RELATED"/>
    <property type="match status" value="1"/>
</dbReference>
<dbReference type="RefSeq" id="XP_027693203.1">
    <property type="nucleotide sequence ID" value="XM_027837402.1"/>
</dbReference>
<dbReference type="Gene3D" id="4.10.400.10">
    <property type="entry name" value="Low-density Lipoprotein Receptor"/>
    <property type="match status" value="2"/>
</dbReference>
<comment type="caution">
    <text evidence="12">Lacks conserved residue(s) required for the propagation of feature annotation.</text>
</comment>